<proteinExistence type="predicted"/>
<evidence type="ECO:0000259" key="1">
    <source>
        <dbReference type="Pfam" id="PF09917"/>
    </source>
</evidence>
<feature type="domain" description="DUF2147" evidence="1">
    <location>
        <begin position="28"/>
        <end position="132"/>
    </location>
</feature>
<sequence length="134" mass="14163">MRKVAALLAAVIVLAAAGPAAAASAPPGIWANPSDSVRVAFRRCGEAICGTVIWANAKAEADARRGGTDRLVGTMLFRDFVEEDAHRWSGEVYIPDIGQSLSGTITQIDARTLVGEGCVFAGFGCKSQTWKRLK</sequence>
<name>A0A160TJY2_9ZZZZ</name>
<dbReference type="PANTHER" id="PTHR36919">
    <property type="entry name" value="BLR1215 PROTEIN"/>
    <property type="match status" value="1"/>
</dbReference>
<accession>A0A160TJY2</accession>
<dbReference type="Gene3D" id="2.40.128.520">
    <property type="match status" value="1"/>
</dbReference>
<organism evidence="2">
    <name type="scientific">hydrothermal vent metagenome</name>
    <dbReference type="NCBI Taxonomy" id="652676"/>
    <lineage>
        <taxon>unclassified sequences</taxon>
        <taxon>metagenomes</taxon>
        <taxon>ecological metagenomes</taxon>
    </lineage>
</organism>
<evidence type="ECO:0000313" key="2">
    <source>
        <dbReference type="EMBL" id="CUS44741.1"/>
    </source>
</evidence>
<reference evidence="2" key="1">
    <citation type="submission" date="2015-10" db="EMBL/GenBank/DDBJ databases">
        <authorList>
            <person name="Gilbert D.G."/>
        </authorList>
    </citation>
    <scope>NUCLEOTIDE SEQUENCE</scope>
</reference>
<dbReference type="InterPro" id="IPR019223">
    <property type="entry name" value="DUF2147"/>
</dbReference>
<gene>
    <name evidence="2" type="ORF">MGWOODY_Smn3144</name>
</gene>
<protein>
    <recommendedName>
        <fullName evidence="1">DUF2147 domain-containing protein</fullName>
    </recommendedName>
</protein>
<dbReference type="EMBL" id="CZQE01000174">
    <property type="protein sequence ID" value="CUS44741.1"/>
    <property type="molecule type" value="Genomic_DNA"/>
</dbReference>
<dbReference type="Pfam" id="PF09917">
    <property type="entry name" value="DUF2147"/>
    <property type="match status" value="1"/>
</dbReference>
<dbReference type="PANTHER" id="PTHR36919:SF2">
    <property type="entry name" value="BLL6627 PROTEIN"/>
    <property type="match status" value="1"/>
</dbReference>
<dbReference type="AlphaFoldDB" id="A0A160TJY2"/>